<keyword evidence="3 6" id="KW-0812">Transmembrane</keyword>
<dbReference type="GO" id="GO:0015093">
    <property type="term" value="F:ferrous iron transmembrane transporter activity"/>
    <property type="evidence" value="ECO:0007669"/>
    <property type="project" value="TreeGrafter"/>
</dbReference>
<reference evidence="8 9" key="1">
    <citation type="submission" date="2018-06" db="EMBL/GenBank/DDBJ databases">
        <authorList>
            <consortium name="Pathogen Informatics"/>
            <person name="Doyle S."/>
        </authorList>
    </citation>
    <scope>NUCLEOTIDE SEQUENCE [LARGE SCALE GENOMIC DNA]</scope>
    <source>
        <strain evidence="8 9">NCTC13163</strain>
    </source>
</reference>
<dbReference type="EMBL" id="UGGP01000001">
    <property type="protein sequence ID" value="STO07331.1"/>
    <property type="molecule type" value="Genomic_DNA"/>
</dbReference>
<dbReference type="PANTHER" id="PTHR43840:SF15">
    <property type="entry name" value="MITOCHONDRIAL METAL TRANSPORTER 1-RELATED"/>
    <property type="match status" value="1"/>
</dbReference>
<protein>
    <submittedName>
        <fullName evidence="8">Predicted Co/Zn/Cd cation transporters</fullName>
    </submittedName>
</protein>
<dbReference type="GO" id="GO:0015341">
    <property type="term" value="F:zinc efflux antiporter activity"/>
    <property type="evidence" value="ECO:0007669"/>
    <property type="project" value="TreeGrafter"/>
</dbReference>
<feature type="transmembrane region" description="Helical" evidence="6">
    <location>
        <begin position="79"/>
        <end position="100"/>
    </location>
</feature>
<comment type="subcellular location">
    <subcellularLocation>
        <location evidence="1">Membrane</location>
        <topology evidence="1">Multi-pass membrane protein</topology>
    </subcellularLocation>
</comment>
<evidence type="ECO:0000256" key="6">
    <source>
        <dbReference type="SAM" id="Phobius"/>
    </source>
</evidence>
<dbReference type="InterPro" id="IPR027469">
    <property type="entry name" value="Cation_efflux_TMD_sf"/>
</dbReference>
<dbReference type="GO" id="GO:0015086">
    <property type="term" value="F:cadmium ion transmembrane transporter activity"/>
    <property type="evidence" value="ECO:0007669"/>
    <property type="project" value="TreeGrafter"/>
</dbReference>
<evidence type="ECO:0000256" key="4">
    <source>
        <dbReference type="ARBA" id="ARBA00022989"/>
    </source>
</evidence>
<accession>A0A377FR73</accession>
<organism evidence="8 9">
    <name type="scientific">Exiguobacterium aurantiacum</name>
    <dbReference type="NCBI Taxonomy" id="33987"/>
    <lineage>
        <taxon>Bacteria</taxon>
        <taxon>Bacillati</taxon>
        <taxon>Bacillota</taxon>
        <taxon>Bacilli</taxon>
        <taxon>Bacillales</taxon>
        <taxon>Bacillales Family XII. Incertae Sedis</taxon>
        <taxon>Exiguobacterium</taxon>
    </lineage>
</organism>
<feature type="domain" description="Cation efflux protein transmembrane" evidence="7">
    <location>
        <begin position="13"/>
        <end position="212"/>
    </location>
</feature>
<proteinExistence type="predicted"/>
<dbReference type="Gene3D" id="1.20.1510.10">
    <property type="entry name" value="Cation efflux protein transmembrane domain"/>
    <property type="match status" value="1"/>
</dbReference>
<keyword evidence="4 6" id="KW-1133">Transmembrane helix</keyword>
<evidence type="ECO:0000256" key="5">
    <source>
        <dbReference type="ARBA" id="ARBA00023136"/>
    </source>
</evidence>
<keyword evidence="5 6" id="KW-0472">Membrane</keyword>
<gene>
    <name evidence="8" type="ORF">NCTC13163_00676</name>
</gene>
<dbReference type="AlphaFoldDB" id="A0A377FR73"/>
<feature type="transmembrane region" description="Helical" evidence="6">
    <location>
        <begin position="38"/>
        <end position="58"/>
    </location>
</feature>
<dbReference type="OrthoDB" id="2388015at2"/>
<dbReference type="Proteomes" id="UP000254060">
    <property type="component" value="Unassembled WGS sequence"/>
</dbReference>
<keyword evidence="2" id="KW-0813">Transport</keyword>
<sequence length="303" mass="34186">MPKDPKLERFVLRVSVFASLFFAIAGILVGLWLSSSFILFDGVYSFLSVIMSWISLRAGMFMLTADKRFPFGKSTIEPFIILFQYGVLLFVIVNAVLGAIDDIRAGGNDLVLGGALVYLAISAGISYSIYRYLNSFKMKASSGLVTAEVVQWRLDTLLTVSGLIGYLIAQVLVWLSFEAVAPYIDPVMLILSALWLVRTPLIEMWTAIKELIDMDTGTPYSNQIRLTVLQVAHQFDVDKTYVRTTKSGNVLFLEIDLVVPRDYPYDTIADQDKIRQQLFDALAFLPYEKWLTVSFTHDNRWAE</sequence>
<dbReference type="RefSeq" id="WP_029334431.1">
    <property type="nucleotide sequence ID" value="NZ_UGGP01000001.1"/>
</dbReference>
<evidence type="ECO:0000313" key="8">
    <source>
        <dbReference type="EMBL" id="STO07331.1"/>
    </source>
</evidence>
<evidence type="ECO:0000256" key="3">
    <source>
        <dbReference type="ARBA" id="ARBA00022692"/>
    </source>
</evidence>
<name>A0A377FR73_9BACL</name>
<dbReference type="GO" id="GO:0005886">
    <property type="term" value="C:plasma membrane"/>
    <property type="evidence" value="ECO:0007669"/>
    <property type="project" value="TreeGrafter"/>
</dbReference>
<evidence type="ECO:0000313" key="9">
    <source>
        <dbReference type="Proteomes" id="UP000254060"/>
    </source>
</evidence>
<feature type="transmembrane region" description="Helical" evidence="6">
    <location>
        <begin position="154"/>
        <end position="177"/>
    </location>
</feature>
<evidence type="ECO:0000259" key="7">
    <source>
        <dbReference type="Pfam" id="PF01545"/>
    </source>
</evidence>
<evidence type="ECO:0000256" key="1">
    <source>
        <dbReference type="ARBA" id="ARBA00004141"/>
    </source>
</evidence>
<dbReference type="STRING" id="1397694.GCA_000702585_01191"/>
<dbReference type="PANTHER" id="PTHR43840">
    <property type="entry name" value="MITOCHONDRIAL METAL TRANSPORTER 1-RELATED"/>
    <property type="match status" value="1"/>
</dbReference>
<feature type="transmembrane region" description="Helical" evidence="6">
    <location>
        <begin position="112"/>
        <end position="133"/>
    </location>
</feature>
<evidence type="ECO:0000256" key="2">
    <source>
        <dbReference type="ARBA" id="ARBA00022448"/>
    </source>
</evidence>
<dbReference type="SUPFAM" id="SSF161111">
    <property type="entry name" value="Cation efflux protein transmembrane domain-like"/>
    <property type="match status" value="1"/>
</dbReference>
<dbReference type="InterPro" id="IPR058533">
    <property type="entry name" value="Cation_efflux_TM"/>
</dbReference>
<dbReference type="InterPro" id="IPR050291">
    <property type="entry name" value="CDF_Transporter"/>
</dbReference>
<dbReference type="GO" id="GO:0006882">
    <property type="term" value="P:intracellular zinc ion homeostasis"/>
    <property type="evidence" value="ECO:0007669"/>
    <property type="project" value="TreeGrafter"/>
</dbReference>
<dbReference type="Pfam" id="PF01545">
    <property type="entry name" value="Cation_efflux"/>
    <property type="match status" value="1"/>
</dbReference>
<feature type="transmembrane region" description="Helical" evidence="6">
    <location>
        <begin position="12"/>
        <end position="32"/>
    </location>
</feature>